<dbReference type="InterPro" id="IPR000719">
    <property type="entry name" value="Prot_kinase_dom"/>
</dbReference>
<reference evidence="7 8" key="1">
    <citation type="submission" date="2018-08" db="EMBL/GenBank/DDBJ databases">
        <title>Genome and evolution of the arbuscular mycorrhizal fungus Diversispora epigaea (formerly Glomus versiforme) and its bacterial endosymbionts.</title>
        <authorList>
            <person name="Sun X."/>
            <person name="Fei Z."/>
            <person name="Harrison M."/>
        </authorList>
    </citation>
    <scope>NUCLEOTIDE SEQUENCE [LARGE SCALE GENOMIC DNA]</scope>
    <source>
        <strain evidence="7 8">IT104</strain>
    </source>
</reference>
<evidence type="ECO:0000313" key="7">
    <source>
        <dbReference type="EMBL" id="RHZ77984.1"/>
    </source>
</evidence>
<proteinExistence type="predicted"/>
<keyword evidence="2" id="KW-0808">Transferase</keyword>
<dbReference type="AlphaFoldDB" id="A0A397IY04"/>
<name>A0A397IY04_9GLOM</name>
<sequence length="291" mass="33333">MAEGGFGIVNSAIWIKCGENKIKVISHGITSSNDFIIQCYGIARDPDTKNNSMVMEFAEDESLHSDLILNFDKVNWQTKLERLYCIATGIADLGLCRNIDNSINNVYGIVPYVAPEIFEDSSYIQASDVYSFGMLMWEFTSGHKPFSNISHNSKLMYDIKGGLRPEIVEDTPEVFNNLMKRCWDSNPLNRPNITEIALQFYKWCWGKENEEQFIQAEDLRKNSVELKLSGEWEENDYGNYHPGAIYRSRPLDSIIEQFELMVIGRKESVSEVKSSHSSQADFEINEDDFNI</sequence>
<dbReference type="Proteomes" id="UP000266861">
    <property type="component" value="Unassembled WGS sequence"/>
</dbReference>
<evidence type="ECO:0000313" key="8">
    <source>
        <dbReference type="Proteomes" id="UP000266861"/>
    </source>
</evidence>
<keyword evidence="5" id="KW-0067">ATP-binding</keyword>
<gene>
    <name evidence="7" type="ORF">Glove_168g211</name>
</gene>
<evidence type="ECO:0000256" key="4">
    <source>
        <dbReference type="ARBA" id="ARBA00022777"/>
    </source>
</evidence>
<dbReference type="PROSITE" id="PS50011">
    <property type="entry name" value="PROTEIN_KINASE_DOM"/>
    <property type="match status" value="1"/>
</dbReference>
<dbReference type="Gene3D" id="1.10.510.10">
    <property type="entry name" value="Transferase(Phosphotransferase) domain 1"/>
    <property type="match status" value="2"/>
</dbReference>
<keyword evidence="4" id="KW-0418">Kinase</keyword>
<keyword evidence="3" id="KW-0547">Nucleotide-binding</keyword>
<organism evidence="7 8">
    <name type="scientific">Diversispora epigaea</name>
    <dbReference type="NCBI Taxonomy" id="1348612"/>
    <lineage>
        <taxon>Eukaryota</taxon>
        <taxon>Fungi</taxon>
        <taxon>Fungi incertae sedis</taxon>
        <taxon>Mucoromycota</taxon>
        <taxon>Glomeromycotina</taxon>
        <taxon>Glomeromycetes</taxon>
        <taxon>Diversisporales</taxon>
        <taxon>Diversisporaceae</taxon>
        <taxon>Diversispora</taxon>
    </lineage>
</organism>
<dbReference type="PANTHER" id="PTHR46716">
    <property type="entry name" value="MITOGEN-ACTIVATED PROTEIN KINASE KINASE KINASE 7"/>
    <property type="match status" value="1"/>
</dbReference>
<dbReference type="SUPFAM" id="SSF56112">
    <property type="entry name" value="Protein kinase-like (PK-like)"/>
    <property type="match status" value="1"/>
</dbReference>
<dbReference type="InterPro" id="IPR001245">
    <property type="entry name" value="Ser-Thr/Tyr_kinase_cat_dom"/>
</dbReference>
<comment type="caution">
    <text evidence="7">The sequence shown here is derived from an EMBL/GenBank/DDBJ whole genome shotgun (WGS) entry which is preliminary data.</text>
</comment>
<dbReference type="EMBL" id="PQFF01000158">
    <property type="protein sequence ID" value="RHZ77984.1"/>
    <property type="molecule type" value="Genomic_DNA"/>
</dbReference>
<keyword evidence="8" id="KW-1185">Reference proteome</keyword>
<protein>
    <recommendedName>
        <fullName evidence="6">Protein kinase domain-containing protein</fullName>
    </recommendedName>
</protein>
<evidence type="ECO:0000256" key="1">
    <source>
        <dbReference type="ARBA" id="ARBA00022527"/>
    </source>
</evidence>
<accession>A0A397IY04</accession>
<dbReference type="Pfam" id="PF07714">
    <property type="entry name" value="PK_Tyr_Ser-Thr"/>
    <property type="match status" value="1"/>
</dbReference>
<dbReference type="GO" id="GO:0006955">
    <property type="term" value="P:immune response"/>
    <property type="evidence" value="ECO:0007669"/>
    <property type="project" value="TreeGrafter"/>
</dbReference>
<evidence type="ECO:0000256" key="2">
    <source>
        <dbReference type="ARBA" id="ARBA00022679"/>
    </source>
</evidence>
<dbReference type="OrthoDB" id="10261027at2759"/>
<dbReference type="STRING" id="1348612.A0A397IY04"/>
<dbReference type="GO" id="GO:0005524">
    <property type="term" value="F:ATP binding"/>
    <property type="evidence" value="ECO:0007669"/>
    <property type="project" value="UniProtKB-KW"/>
</dbReference>
<dbReference type="GO" id="GO:0007254">
    <property type="term" value="P:JNK cascade"/>
    <property type="evidence" value="ECO:0007669"/>
    <property type="project" value="TreeGrafter"/>
</dbReference>
<evidence type="ECO:0000256" key="5">
    <source>
        <dbReference type="ARBA" id="ARBA00022840"/>
    </source>
</evidence>
<evidence type="ECO:0000259" key="6">
    <source>
        <dbReference type="PROSITE" id="PS50011"/>
    </source>
</evidence>
<keyword evidence="1" id="KW-0723">Serine/threonine-protein kinase</keyword>
<feature type="domain" description="Protein kinase" evidence="6">
    <location>
        <begin position="1"/>
        <end position="204"/>
    </location>
</feature>
<dbReference type="PANTHER" id="PTHR46716:SF1">
    <property type="entry name" value="MITOGEN-ACTIVATED PROTEIN KINASE KINASE KINASE 7"/>
    <property type="match status" value="1"/>
</dbReference>
<evidence type="ECO:0000256" key="3">
    <source>
        <dbReference type="ARBA" id="ARBA00022741"/>
    </source>
</evidence>
<dbReference type="GO" id="GO:0004709">
    <property type="term" value="F:MAP kinase kinase kinase activity"/>
    <property type="evidence" value="ECO:0007669"/>
    <property type="project" value="TreeGrafter"/>
</dbReference>
<dbReference type="InterPro" id="IPR011009">
    <property type="entry name" value="Kinase-like_dom_sf"/>
</dbReference>